<reference evidence="1 2" key="1">
    <citation type="submission" date="2018-09" db="EMBL/GenBank/DDBJ databases">
        <title>Mesorhizobium carmichaelinearum sp. nov. isolated from Carmichaelinea spp. root nodules in New Zealand.</title>
        <authorList>
            <person name="De Meyer S.E."/>
        </authorList>
    </citation>
    <scope>NUCLEOTIDE SEQUENCE [LARGE SCALE GENOMIC DNA]</scope>
    <source>
        <strain evidence="1 2">ICMP19557</strain>
    </source>
</reference>
<dbReference type="AlphaFoldDB" id="A0A3A5K9B2"/>
<gene>
    <name evidence="1" type="ORF">D3227_28350</name>
</gene>
<name>A0A3A5K9B2_9HYPH</name>
<comment type="caution">
    <text evidence="1">The sequence shown here is derived from an EMBL/GenBank/DDBJ whole genome shotgun (WGS) entry which is preliminary data.</text>
</comment>
<protein>
    <submittedName>
        <fullName evidence="1">Uncharacterized protein</fullName>
    </submittedName>
</protein>
<evidence type="ECO:0000313" key="1">
    <source>
        <dbReference type="EMBL" id="RJT31454.1"/>
    </source>
</evidence>
<proteinExistence type="predicted"/>
<accession>A0A3A5K9B2</accession>
<dbReference type="Proteomes" id="UP000272706">
    <property type="component" value="Unassembled WGS sequence"/>
</dbReference>
<organism evidence="1 2">
    <name type="scientific">Mesorhizobium waimense</name>
    <dbReference type="NCBI Taxonomy" id="1300307"/>
    <lineage>
        <taxon>Bacteria</taxon>
        <taxon>Pseudomonadati</taxon>
        <taxon>Pseudomonadota</taxon>
        <taxon>Alphaproteobacteria</taxon>
        <taxon>Hyphomicrobiales</taxon>
        <taxon>Phyllobacteriaceae</taxon>
        <taxon>Mesorhizobium</taxon>
    </lineage>
</organism>
<sequence length="77" mass="8616">MHCVGSAAGERRPRAWFPFRNIDCAVDPSRFMNAYGWSAAAPLEHRFADVLSALERRGALAQNDWTPLEADLLEILS</sequence>
<evidence type="ECO:0000313" key="2">
    <source>
        <dbReference type="Proteomes" id="UP000272706"/>
    </source>
</evidence>
<dbReference type="RefSeq" id="WP_120017552.1">
    <property type="nucleotide sequence ID" value="NZ_QZWZ01000030.1"/>
</dbReference>
<keyword evidence="2" id="KW-1185">Reference proteome</keyword>
<dbReference type="EMBL" id="QZWZ01000030">
    <property type="protein sequence ID" value="RJT31454.1"/>
    <property type="molecule type" value="Genomic_DNA"/>
</dbReference>
<dbReference type="OrthoDB" id="8102499at2"/>